<dbReference type="InterPro" id="IPR013922">
    <property type="entry name" value="Cyclin_PHO80-like"/>
</dbReference>
<dbReference type="eggNOG" id="KOG1674">
    <property type="taxonomic scope" value="Eukaryota"/>
</dbReference>
<comment type="caution">
    <text evidence="1">The sequence shown here is derived from an EMBL/GenBank/DDBJ whole genome shotgun (WGS) entry which is preliminary data.</text>
</comment>
<evidence type="ECO:0000313" key="1">
    <source>
        <dbReference type="EMBL" id="EZG44767.1"/>
    </source>
</evidence>
<dbReference type="RefSeq" id="XP_011134120.1">
    <property type="nucleotide sequence ID" value="XM_011135818.1"/>
</dbReference>
<sequence>MTDTTGNDTVCGMDEEQIAAAKSLLEGIRIRTREQLIPEAVSSGLISQPSVEDDLAALRMALSPLALPDDPDIATFVKKRMSVQKGVKLRFDSIAIPLISLEAYISRLKKLFYCSSECFILALVYLDRLQELHDSVRVNCFNVHRLFLVALLVAVKFFDDVSFTNEYYAKVGGIGTK</sequence>
<organism evidence="1 2">
    <name type="scientific">Gregarina niphandrodes</name>
    <name type="common">Septate eugregarine</name>
    <dbReference type="NCBI Taxonomy" id="110365"/>
    <lineage>
        <taxon>Eukaryota</taxon>
        <taxon>Sar</taxon>
        <taxon>Alveolata</taxon>
        <taxon>Apicomplexa</taxon>
        <taxon>Conoidasida</taxon>
        <taxon>Gregarinasina</taxon>
        <taxon>Eugregarinorida</taxon>
        <taxon>Gregarinidae</taxon>
        <taxon>Gregarina</taxon>
    </lineage>
</organism>
<dbReference type="VEuPathDB" id="CryptoDB:GNI_143910"/>
<dbReference type="Gene3D" id="1.10.472.10">
    <property type="entry name" value="Cyclin-like"/>
    <property type="match status" value="1"/>
</dbReference>
<dbReference type="Proteomes" id="UP000019763">
    <property type="component" value="Unassembled WGS sequence"/>
</dbReference>
<feature type="non-terminal residue" evidence="1">
    <location>
        <position position="177"/>
    </location>
</feature>
<gene>
    <name evidence="1" type="ORF">GNI_143910</name>
</gene>
<reference evidence="1" key="1">
    <citation type="submission" date="2013-12" db="EMBL/GenBank/DDBJ databases">
        <authorList>
            <person name="Omoto C.K."/>
            <person name="Sibley D."/>
            <person name="Venepally P."/>
            <person name="Hadjithomas M."/>
            <person name="Karamycheva S."/>
            <person name="Brunk B."/>
            <person name="Roos D."/>
            <person name="Caler E."/>
            <person name="Lorenzi H."/>
        </authorList>
    </citation>
    <scope>NUCLEOTIDE SEQUENCE</scope>
</reference>
<dbReference type="SUPFAM" id="SSF47954">
    <property type="entry name" value="Cyclin-like"/>
    <property type="match status" value="1"/>
</dbReference>
<dbReference type="GeneID" id="22915097"/>
<name>A0A023B005_GRENI</name>
<dbReference type="AlphaFoldDB" id="A0A023B005"/>
<dbReference type="EMBL" id="AFNH02001064">
    <property type="protein sequence ID" value="EZG44767.1"/>
    <property type="molecule type" value="Genomic_DNA"/>
</dbReference>
<protein>
    <submittedName>
        <fullName evidence="1">Cyclin</fullName>
    </submittedName>
</protein>
<dbReference type="PANTHER" id="PTHR15615:SF108">
    <property type="entry name" value="PROTEIN CNPPD1"/>
    <property type="match status" value="1"/>
</dbReference>
<dbReference type="OrthoDB" id="337735at2759"/>
<accession>A0A023B005</accession>
<dbReference type="Pfam" id="PF08613">
    <property type="entry name" value="Cyclin"/>
    <property type="match status" value="1"/>
</dbReference>
<proteinExistence type="predicted"/>
<keyword evidence="2" id="KW-1185">Reference proteome</keyword>
<dbReference type="GO" id="GO:0019901">
    <property type="term" value="F:protein kinase binding"/>
    <property type="evidence" value="ECO:0007669"/>
    <property type="project" value="InterPro"/>
</dbReference>
<dbReference type="PANTHER" id="PTHR15615">
    <property type="match status" value="1"/>
</dbReference>
<dbReference type="CDD" id="cd20558">
    <property type="entry name" value="CYCLIN_ScPCL7-like"/>
    <property type="match status" value="1"/>
</dbReference>
<dbReference type="InterPro" id="IPR036915">
    <property type="entry name" value="Cyclin-like_sf"/>
</dbReference>
<evidence type="ECO:0000313" key="2">
    <source>
        <dbReference type="Proteomes" id="UP000019763"/>
    </source>
</evidence>